<dbReference type="GO" id="GO:0006629">
    <property type="term" value="P:lipid metabolic process"/>
    <property type="evidence" value="ECO:0007669"/>
    <property type="project" value="InterPro"/>
</dbReference>
<dbReference type="InterPro" id="IPR017946">
    <property type="entry name" value="PLC-like_Pdiesterase_TIM-brl"/>
</dbReference>
<dbReference type="Pfam" id="PF03009">
    <property type="entry name" value="GDPD"/>
    <property type="match status" value="1"/>
</dbReference>
<dbReference type="RefSeq" id="WP_207860089.1">
    <property type="nucleotide sequence ID" value="NZ_JAFREP010000015.1"/>
</dbReference>
<protein>
    <recommendedName>
        <fullName evidence="1">GP-PDE domain-containing protein</fullName>
    </recommendedName>
</protein>
<dbReference type="InterPro" id="IPR030395">
    <property type="entry name" value="GP_PDE_dom"/>
</dbReference>
<keyword evidence="3" id="KW-1185">Reference proteome</keyword>
<evidence type="ECO:0000313" key="2">
    <source>
        <dbReference type="EMBL" id="MBO1320138.1"/>
    </source>
</evidence>
<feature type="domain" description="GP-PDE" evidence="1">
    <location>
        <begin position="8"/>
        <end position="244"/>
    </location>
</feature>
<accession>A0A8J7QKX6</accession>
<dbReference type="GO" id="GO:0008081">
    <property type="term" value="F:phosphoric diester hydrolase activity"/>
    <property type="evidence" value="ECO:0007669"/>
    <property type="project" value="InterPro"/>
</dbReference>
<proteinExistence type="predicted"/>
<comment type="caution">
    <text evidence="2">The sequence shown here is derived from an EMBL/GenBank/DDBJ whole genome shotgun (WGS) entry which is preliminary data.</text>
</comment>
<reference evidence="2" key="1">
    <citation type="submission" date="2021-03" db="EMBL/GenBank/DDBJ databases">
        <authorList>
            <person name="Wang G."/>
        </authorList>
    </citation>
    <scope>NUCLEOTIDE SEQUENCE</scope>
    <source>
        <strain evidence="2">KCTC 12899</strain>
    </source>
</reference>
<evidence type="ECO:0000259" key="1">
    <source>
        <dbReference type="PROSITE" id="PS51704"/>
    </source>
</evidence>
<dbReference type="SUPFAM" id="SSF51695">
    <property type="entry name" value="PLC-like phosphodiesterases"/>
    <property type="match status" value="1"/>
</dbReference>
<dbReference type="AlphaFoldDB" id="A0A8J7QKX6"/>
<organism evidence="2 3">
    <name type="scientific">Acanthopleuribacter pedis</name>
    <dbReference type="NCBI Taxonomy" id="442870"/>
    <lineage>
        <taxon>Bacteria</taxon>
        <taxon>Pseudomonadati</taxon>
        <taxon>Acidobacteriota</taxon>
        <taxon>Holophagae</taxon>
        <taxon>Acanthopleuribacterales</taxon>
        <taxon>Acanthopleuribacteraceae</taxon>
        <taxon>Acanthopleuribacter</taxon>
    </lineage>
</organism>
<dbReference type="Gene3D" id="3.20.20.190">
    <property type="entry name" value="Phosphatidylinositol (PI) phosphodiesterase"/>
    <property type="match status" value="1"/>
</dbReference>
<gene>
    <name evidence="2" type="ORF">J3U88_16805</name>
</gene>
<dbReference type="PANTHER" id="PTHR46211:SF14">
    <property type="entry name" value="GLYCEROPHOSPHODIESTER PHOSPHODIESTERASE"/>
    <property type="match status" value="1"/>
</dbReference>
<dbReference type="PANTHER" id="PTHR46211">
    <property type="entry name" value="GLYCEROPHOSPHORYL DIESTER PHOSPHODIESTERASE"/>
    <property type="match status" value="1"/>
</dbReference>
<evidence type="ECO:0000313" key="3">
    <source>
        <dbReference type="Proteomes" id="UP000664417"/>
    </source>
</evidence>
<dbReference type="PROSITE" id="PS51704">
    <property type="entry name" value="GP_PDE"/>
    <property type="match status" value="1"/>
</dbReference>
<name>A0A8J7QKX6_9BACT</name>
<dbReference type="EMBL" id="JAFREP010000015">
    <property type="protein sequence ID" value="MBO1320138.1"/>
    <property type="molecule type" value="Genomic_DNA"/>
</dbReference>
<dbReference type="Proteomes" id="UP000664417">
    <property type="component" value="Unassembled WGS sequence"/>
</dbReference>
<sequence>MVAPSARPLAIAHRGFSQAYPENTLAAFDAALEHPVDGFEFDVQITSDEVPILFHDSSLRRVSGSLALVRFRTAAQMGDLDYGKWFDTQFTGTALLDLDTFLARYRGRTRLLLELKVEKGVTRGKRRHLLAEIVTAAVRRHNAAASVEILCFDLDTLKYCHKLAPEIPCVLNQRKPRFLPEASFLGAYSCSIRGLTQNFVETVHGAGKPVYCFTINDEARMQQALDAGVDAVMSDRTPWMLQQLTRRFGPPRPR</sequence>